<dbReference type="PROSITE" id="PS00383">
    <property type="entry name" value="TYR_PHOSPHATASE_1"/>
    <property type="match status" value="1"/>
</dbReference>
<dbReference type="Gene3D" id="3.90.190.10">
    <property type="entry name" value="Protein tyrosine phosphatase superfamily"/>
    <property type="match status" value="1"/>
</dbReference>
<evidence type="ECO:0000259" key="5">
    <source>
        <dbReference type="PROSITE" id="PS50056"/>
    </source>
</evidence>
<dbReference type="eggNOG" id="KOG0504">
    <property type="taxonomic scope" value="Eukaryota"/>
</dbReference>
<feature type="domain" description="Tyrosine specific protein phosphatases" evidence="5">
    <location>
        <begin position="686"/>
        <end position="770"/>
    </location>
</feature>
<dbReference type="InterPro" id="IPR050348">
    <property type="entry name" value="Protein-Tyr_Phosphatase"/>
</dbReference>
<feature type="compositionally biased region" description="Low complexity" evidence="3">
    <location>
        <begin position="849"/>
        <end position="875"/>
    </location>
</feature>
<evidence type="ECO:0000259" key="4">
    <source>
        <dbReference type="PROSITE" id="PS50055"/>
    </source>
</evidence>
<dbReference type="SMART" id="SM00194">
    <property type="entry name" value="PTPc"/>
    <property type="match status" value="1"/>
</dbReference>
<dbReference type="Gene3D" id="1.25.40.20">
    <property type="entry name" value="Ankyrin repeat-containing domain"/>
    <property type="match status" value="1"/>
</dbReference>
<gene>
    <name evidence="6" type="ORF">PTSG_05375</name>
</gene>
<dbReference type="PRINTS" id="PR00700">
    <property type="entry name" value="PRTYPHPHTASE"/>
</dbReference>
<dbReference type="SMART" id="SM00248">
    <property type="entry name" value="ANK"/>
    <property type="match status" value="3"/>
</dbReference>
<feature type="repeat" description="ANK" evidence="1">
    <location>
        <begin position="122"/>
        <end position="147"/>
    </location>
</feature>
<dbReference type="RefSeq" id="XP_004993943.1">
    <property type="nucleotide sequence ID" value="XM_004993886.1"/>
</dbReference>
<reference evidence="6" key="1">
    <citation type="submission" date="2009-08" db="EMBL/GenBank/DDBJ databases">
        <title>Annotation of Salpingoeca rosetta.</title>
        <authorList>
            <consortium name="The Broad Institute Genome Sequencing Platform"/>
            <person name="Russ C."/>
            <person name="Cuomo C."/>
            <person name="Burger G."/>
            <person name="Gray M.W."/>
            <person name="Holland P.W.H."/>
            <person name="King N."/>
            <person name="Lang F.B.F."/>
            <person name="Roger A.J."/>
            <person name="Ruiz-Trillo I."/>
            <person name="Young S.K."/>
            <person name="Zeng Q."/>
            <person name="Gargeya S."/>
            <person name="Alvarado L."/>
            <person name="Berlin A."/>
            <person name="Chapman S.B."/>
            <person name="Chen Z."/>
            <person name="Freedman E."/>
            <person name="Gellesch M."/>
            <person name="Goldberg J."/>
            <person name="Griggs A."/>
            <person name="Gujja S."/>
            <person name="Heilman E."/>
            <person name="Heiman D."/>
            <person name="Howarth C."/>
            <person name="Mehta T."/>
            <person name="Neiman D."/>
            <person name="Pearson M."/>
            <person name="Roberts A."/>
            <person name="Saif S."/>
            <person name="Shea T."/>
            <person name="Shenoy N."/>
            <person name="Sisk P."/>
            <person name="Stolte C."/>
            <person name="Sykes S."/>
            <person name="White J."/>
            <person name="Yandava C."/>
            <person name="Haas B."/>
            <person name="Nusbaum C."/>
            <person name="Birren B."/>
        </authorList>
    </citation>
    <scope>NUCLEOTIDE SEQUENCE [LARGE SCALE GENOMIC DNA]</scope>
    <source>
        <strain evidence="6">ATCC 50818</strain>
    </source>
</reference>
<dbReference type="PANTHER" id="PTHR19134:SF449">
    <property type="entry name" value="TYROSINE-PROTEIN PHOSPHATASE 1"/>
    <property type="match status" value="1"/>
</dbReference>
<dbReference type="SUPFAM" id="SSF48403">
    <property type="entry name" value="Ankyrin repeat"/>
    <property type="match status" value="1"/>
</dbReference>
<dbReference type="InterPro" id="IPR002110">
    <property type="entry name" value="Ankyrin_rpt"/>
</dbReference>
<dbReference type="InterPro" id="IPR000242">
    <property type="entry name" value="PTP_cat"/>
</dbReference>
<dbReference type="GO" id="GO:0004725">
    <property type="term" value="F:protein tyrosine phosphatase activity"/>
    <property type="evidence" value="ECO:0007669"/>
    <property type="project" value="InterPro"/>
</dbReference>
<dbReference type="InterPro" id="IPR000387">
    <property type="entry name" value="Tyr_Pase_dom"/>
</dbReference>
<dbReference type="InterPro" id="IPR036770">
    <property type="entry name" value="Ankyrin_rpt-contain_sf"/>
</dbReference>
<evidence type="ECO:0000313" key="7">
    <source>
        <dbReference type="Proteomes" id="UP000007799"/>
    </source>
</evidence>
<feature type="compositionally biased region" description="Basic and acidic residues" evidence="3">
    <location>
        <begin position="831"/>
        <end position="840"/>
    </location>
</feature>
<dbReference type="OrthoDB" id="10253954at2759"/>
<dbReference type="InParanoid" id="F2UA87"/>
<dbReference type="AlphaFoldDB" id="F2UA87"/>
<sequence length="916" mass="101260">MPSRVLNRRRRRQLHECVEAGDATRLGRLLRWPARQRIMREKAFARKLMHIACCRPWDAHTPQACLSRNLPLEELLKSGVDVNIEDDEGNTPLFITCSQPHALSSTCALIAAGANINHHNAAGETPLHIAASNGLVHTTETLLSAGAITIATLSGDTPLMLALKAHHIMVAQLLLSIEAAMGREHLDAVIASLQHTLGMSPEVRILLSSVKANPIALGRPAETDHVPIAAQRRAITAHLFKSRGFRYVTVSRNPTHQWPFVVRGCIETASLPTIHLLPSFRQGREPVVDGDAILAVDSTAVAASTHAAIGTILDDAPSKIHLLIMRRLPAEGAAAIAPLVTSPTPDLPGTLFHSALRKQFLVIAPKSNVFEGPAWTRRLSRPDVLVGKAVGISHSDYKRIVANGLCIELPNPCKSDIASEGSIGHTTDYNSTTHGKRSGRQQPSAARASNTTAADSLDSWEHSPCATLLPAATINRLGEIGVTRTRALLELRIQQLQRAIHRIQHHEATAQRQFEWLRRQPDPQPSCDAGKRFADLNRYEDVLPFDHTRVVLDVDEDGYINASGIRDVDKHVRWIATQAPIPQSFDRFWVMVWHERVAVIVMLTDLTEGGRVKCDRYWPGEEHWLVVSHLSVKLEAETSLSDRIVDRHFVVHNCITGEMRVVHQLLFRRWFDFTAPEGAMDVIRLRAFVQKLNPPIPQCTSPRPVVVHCSAGVGRTGTFIAIDYILSATEERLCVPRAVEALDAETNVAHVVATLRRDRMKMVKTESQYAFIFAAVRAALSRVESTMRAHVEQMQPVTSPRDRIHQHTMQQLAQRLRDAQGVNTQQRRANKKQEEEEQKRAQQLYARYTRLTSSLRSPSPTSATSATSATSPTSLKRSTAAVFALSPQPSASSATSSMIVSPRLALPVPARRTPHP</sequence>
<dbReference type="PROSITE" id="PS50056">
    <property type="entry name" value="TYR_PHOSPHATASE_2"/>
    <property type="match status" value="1"/>
</dbReference>
<feature type="compositionally biased region" description="Polar residues" evidence="3">
    <location>
        <begin position="424"/>
        <end position="433"/>
    </location>
</feature>
<dbReference type="Pfam" id="PF12796">
    <property type="entry name" value="Ank_2"/>
    <property type="match status" value="1"/>
</dbReference>
<keyword evidence="1" id="KW-0040">ANK repeat</keyword>
<evidence type="ECO:0000313" key="6">
    <source>
        <dbReference type="EMBL" id="EGD73662.1"/>
    </source>
</evidence>
<dbReference type="InterPro" id="IPR029021">
    <property type="entry name" value="Prot-tyrosine_phosphatase-like"/>
</dbReference>
<feature type="region of interest" description="Disordered" evidence="3">
    <location>
        <begin position="417"/>
        <end position="457"/>
    </location>
</feature>
<keyword evidence="7" id="KW-1185">Reference proteome</keyword>
<dbReference type="PROSITE" id="PS50055">
    <property type="entry name" value="TYR_PHOSPHATASE_PTP"/>
    <property type="match status" value="1"/>
</dbReference>
<proteinExistence type="predicted"/>
<protein>
    <submittedName>
        <fullName evidence="6">Uncharacterized protein</fullName>
    </submittedName>
</protein>
<dbReference type="InterPro" id="IPR016130">
    <property type="entry name" value="Tyr_Pase_AS"/>
</dbReference>
<dbReference type="eggNOG" id="KOG4228">
    <property type="taxonomic scope" value="Eukaryota"/>
</dbReference>
<dbReference type="Pfam" id="PF00102">
    <property type="entry name" value="Y_phosphatase"/>
    <property type="match status" value="1"/>
</dbReference>
<dbReference type="Proteomes" id="UP000007799">
    <property type="component" value="Unassembled WGS sequence"/>
</dbReference>
<dbReference type="KEGG" id="sre:PTSG_05375"/>
<feature type="coiled-coil region" evidence="2">
    <location>
        <begin position="486"/>
        <end position="513"/>
    </location>
</feature>
<organism evidence="7">
    <name type="scientific">Salpingoeca rosetta (strain ATCC 50818 / BSB-021)</name>
    <dbReference type="NCBI Taxonomy" id="946362"/>
    <lineage>
        <taxon>Eukaryota</taxon>
        <taxon>Choanoflagellata</taxon>
        <taxon>Craspedida</taxon>
        <taxon>Salpingoecidae</taxon>
        <taxon>Salpingoeca</taxon>
    </lineage>
</organism>
<evidence type="ECO:0000256" key="2">
    <source>
        <dbReference type="SAM" id="Coils"/>
    </source>
</evidence>
<dbReference type="PROSITE" id="PS50088">
    <property type="entry name" value="ANK_REPEAT"/>
    <property type="match status" value="1"/>
</dbReference>
<feature type="domain" description="Tyrosine-protein phosphatase" evidence="4">
    <location>
        <begin position="537"/>
        <end position="779"/>
    </location>
</feature>
<dbReference type="SUPFAM" id="SSF52799">
    <property type="entry name" value="(Phosphotyrosine protein) phosphatases II"/>
    <property type="match status" value="1"/>
</dbReference>
<evidence type="ECO:0000256" key="1">
    <source>
        <dbReference type="PROSITE-ProRule" id="PRU00023"/>
    </source>
</evidence>
<dbReference type="SMART" id="SM00404">
    <property type="entry name" value="PTPc_motif"/>
    <property type="match status" value="1"/>
</dbReference>
<accession>F2UA87</accession>
<dbReference type="STRING" id="946362.F2UA87"/>
<dbReference type="GeneID" id="16074521"/>
<dbReference type="EMBL" id="GL832966">
    <property type="protein sequence ID" value="EGD73662.1"/>
    <property type="molecule type" value="Genomic_DNA"/>
</dbReference>
<name>F2UA87_SALR5</name>
<dbReference type="InterPro" id="IPR003595">
    <property type="entry name" value="Tyr_Pase_cat"/>
</dbReference>
<evidence type="ECO:0000256" key="3">
    <source>
        <dbReference type="SAM" id="MobiDB-lite"/>
    </source>
</evidence>
<dbReference type="PROSITE" id="PS50297">
    <property type="entry name" value="ANK_REP_REGION"/>
    <property type="match status" value="1"/>
</dbReference>
<dbReference type="PANTHER" id="PTHR19134">
    <property type="entry name" value="RECEPTOR-TYPE TYROSINE-PROTEIN PHOSPHATASE"/>
    <property type="match status" value="1"/>
</dbReference>
<keyword evidence="2" id="KW-0175">Coiled coil</keyword>
<feature type="compositionally biased region" description="Polar residues" evidence="3">
    <location>
        <begin position="440"/>
        <end position="454"/>
    </location>
</feature>
<feature type="region of interest" description="Disordered" evidence="3">
    <location>
        <begin position="817"/>
        <end position="877"/>
    </location>
</feature>